<name>A0A4Z1P4X7_9PEZI</name>
<evidence type="ECO:0000313" key="1">
    <source>
        <dbReference type="EMBL" id="TID24007.1"/>
    </source>
</evidence>
<reference evidence="1 2" key="1">
    <citation type="submission" date="2019-04" db="EMBL/GenBank/DDBJ databases">
        <title>High contiguity whole genome sequence and gene annotation resource for two Venturia nashicola isolates.</title>
        <authorList>
            <person name="Prokchorchik M."/>
            <person name="Won K."/>
            <person name="Lee Y."/>
            <person name="Choi E.D."/>
            <person name="Segonzac C."/>
            <person name="Sohn K.H."/>
        </authorList>
    </citation>
    <scope>NUCLEOTIDE SEQUENCE [LARGE SCALE GENOMIC DNA]</scope>
    <source>
        <strain evidence="1 2">PRI2</strain>
    </source>
</reference>
<proteinExistence type="predicted"/>
<dbReference type="AlphaFoldDB" id="A0A4Z1P4X7"/>
<accession>A0A4Z1P4X7</accession>
<keyword evidence="2" id="KW-1185">Reference proteome</keyword>
<dbReference type="Proteomes" id="UP000298493">
    <property type="component" value="Unassembled WGS sequence"/>
</dbReference>
<comment type="caution">
    <text evidence="1">The sequence shown here is derived from an EMBL/GenBank/DDBJ whole genome shotgun (WGS) entry which is preliminary data.</text>
</comment>
<dbReference type="EMBL" id="SNSC02000005">
    <property type="protein sequence ID" value="TID24007.1"/>
    <property type="molecule type" value="Genomic_DNA"/>
</dbReference>
<sequence>MFELFRDSAALLVNAIAPIALRISLYLRLEIGSGLIDPSERILSILLAIKGSPNTAEDVVSLCDICHDVCYQFRVVHSPSLNVDAFVSWPASVLEANAVLDRLETSAIFDADVVGAL</sequence>
<gene>
    <name evidence="1" type="ORF">E6O75_ATG02372</name>
</gene>
<protein>
    <submittedName>
        <fullName evidence="1">Uncharacterized protein</fullName>
    </submittedName>
</protein>
<organism evidence="1 2">
    <name type="scientific">Venturia nashicola</name>
    <dbReference type="NCBI Taxonomy" id="86259"/>
    <lineage>
        <taxon>Eukaryota</taxon>
        <taxon>Fungi</taxon>
        <taxon>Dikarya</taxon>
        <taxon>Ascomycota</taxon>
        <taxon>Pezizomycotina</taxon>
        <taxon>Dothideomycetes</taxon>
        <taxon>Pleosporomycetidae</taxon>
        <taxon>Venturiales</taxon>
        <taxon>Venturiaceae</taxon>
        <taxon>Venturia</taxon>
    </lineage>
</organism>
<evidence type="ECO:0000313" key="2">
    <source>
        <dbReference type="Proteomes" id="UP000298493"/>
    </source>
</evidence>